<evidence type="ECO:0000313" key="1">
    <source>
        <dbReference type="EMBL" id="ADH63721.1"/>
    </source>
</evidence>
<keyword evidence="2" id="KW-1185">Reference proteome</keyword>
<protein>
    <submittedName>
        <fullName evidence="1">Uncharacterized protein</fullName>
    </submittedName>
</protein>
<gene>
    <name evidence="1" type="ordered locus">Mesil_1844</name>
</gene>
<dbReference type="HOGENOM" id="CLU_3345693_0_0_0"/>
<proteinExistence type="predicted"/>
<name>D7BG18_ALLS1</name>
<dbReference type="KEGG" id="msv:Mesil_1844"/>
<organism evidence="1 2">
    <name type="scientific">Allomeiothermus silvanus (strain ATCC 700542 / DSM 9946 / NBRC 106475 / NCIMB 13440 / VI-R2)</name>
    <name type="common">Thermus silvanus</name>
    <dbReference type="NCBI Taxonomy" id="526227"/>
    <lineage>
        <taxon>Bacteria</taxon>
        <taxon>Thermotogati</taxon>
        <taxon>Deinococcota</taxon>
        <taxon>Deinococci</taxon>
        <taxon>Thermales</taxon>
        <taxon>Thermaceae</taxon>
        <taxon>Allomeiothermus</taxon>
    </lineage>
</organism>
<dbReference type="AlphaFoldDB" id="D7BG18"/>
<dbReference type="EMBL" id="CP002042">
    <property type="protein sequence ID" value="ADH63721.1"/>
    <property type="molecule type" value="Genomic_DNA"/>
</dbReference>
<evidence type="ECO:0000313" key="2">
    <source>
        <dbReference type="Proteomes" id="UP000001916"/>
    </source>
</evidence>
<sequence length="37" mass="4012">MDRGKQIPLSDHPLQVVLALITAFVSPAIRGERGPEV</sequence>
<dbReference type="Proteomes" id="UP000001916">
    <property type="component" value="Chromosome"/>
</dbReference>
<accession>D7BG18</accession>
<reference evidence="1 2" key="1">
    <citation type="journal article" date="2010" name="Stand. Genomic Sci.">
        <title>Complete genome sequence of Meiothermus silvanus type strain (VI-R2).</title>
        <authorList>
            <person name="Sikorski J."/>
            <person name="Tindall B.J."/>
            <person name="Lowry S."/>
            <person name="Lucas S."/>
            <person name="Nolan M."/>
            <person name="Copeland A."/>
            <person name="Glavina Del Rio T."/>
            <person name="Tice H."/>
            <person name="Cheng J.F."/>
            <person name="Han C."/>
            <person name="Pitluck S."/>
            <person name="Liolios K."/>
            <person name="Ivanova N."/>
            <person name="Mavromatis K."/>
            <person name="Mikhailova N."/>
            <person name="Pati A."/>
            <person name="Goodwin L."/>
            <person name="Chen A."/>
            <person name="Palaniappan K."/>
            <person name="Land M."/>
            <person name="Hauser L."/>
            <person name="Chang Y.J."/>
            <person name="Jeffries C.D."/>
            <person name="Rohde M."/>
            <person name="Goker M."/>
            <person name="Woyke T."/>
            <person name="Bristow J."/>
            <person name="Eisen J.A."/>
            <person name="Markowitz V."/>
            <person name="Hugenholtz P."/>
            <person name="Kyrpides N.C."/>
            <person name="Klenk H.P."/>
            <person name="Lapidus A."/>
        </authorList>
    </citation>
    <scope>NUCLEOTIDE SEQUENCE [LARGE SCALE GENOMIC DNA]</scope>
    <source>
        <strain evidence="2">ATCC 700542 / DSM 9946 / VI-R2</strain>
    </source>
</reference>